<name>A0A409Y1X7_9AGAR</name>
<dbReference type="InParanoid" id="A0A409Y1X7"/>
<reference evidence="1 2" key="1">
    <citation type="journal article" date="2018" name="Evol. Lett.">
        <title>Horizontal gene cluster transfer increased hallucinogenic mushroom diversity.</title>
        <authorList>
            <person name="Reynolds H.T."/>
            <person name="Vijayakumar V."/>
            <person name="Gluck-Thaler E."/>
            <person name="Korotkin H.B."/>
            <person name="Matheny P.B."/>
            <person name="Slot J.C."/>
        </authorList>
    </citation>
    <scope>NUCLEOTIDE SEQUENCE [LARGE SCALE GENOMIC DNA]</scope>
    <source>
        <strain evidence="1 2">SRW20</strain>
    </source>
</reference>
<accession>A0A409Y1X7</accession>
<dbReference type="AlphaFoldDB" id="A0A409Y1X7"/>
<dbReference type="Proteomes" id="UP000284706">
    <property type="component" value="Unassembled WGS sequence"/>
</dbReference>
<sequence>MLLPLFRVSVSAYEYYHQVEGSGPRSMCIATGHIPSKQAAAVQESGYLYLNAISSPTNIQIIPSKSKRNQRQATAGRQRKDYIVSLV</sequence>
<organism evidence="1 2">
    <name type="scientific">Gymnopilus dilepis</name>
    <dbReference type="NCBI Taxonomy" id="231916"/>
    <lineage>
        <taxon>Eukaryota</taxon>
        <taxon>Fungi</taxon>
        <taxon>Dikarya</taxon>
        <taxon>Basidiomycota</taxon>
        <taxon>Agaricomycotina</taxon>
        <taxon>Agaricomycetes</taxon>
        <taxon>Agaricomycetidae</taxon>
        <taxon>Agaricales</taxon>
        <taxon>Agaricineae</taxon>
        <taxon>Hymenogastraceae</taxon>
        <taxon>Gymnopilus</taxon>
    </lineage>
</organism>
<gene>
    <name evidence="1" type="ORF">CVT26_006434</name>
</gene>
<dbReference type="EMBL" id="NHYE01001306">
    <property type="protein sequence ID" value="PPQ96978.1"/>
    <property type="molecule type" value="Genomic_DNA"/>
</dbReference>
<evidence type="ECO:0000313" key="2">
    <source>
        <dbReference type="Proteomes" id="UP000284706"/>
    </source>
</evidence>
<comment type="caution">
    <text evidence="1">The sequence shown here is derived from an EMBL/GenBank/DDBJ whole genome shotgun (WGS) entry which is preliminary data.</text>
</comment>
<keyword evidence="2" id="KW-1185">Reference proteome</keyword>
<protein>
    <submittedName>
        <fullName evidence="1">Uncharacterized protein</fullName>
    </submittedName>
</protein>
<proteinExistence type="predicted"/>
<evidence type="ECO:0000313" key="1">
    <source>
        <dbReference type="EMBL" id="PPQ96978.1"/>
    </source>
</evidence>